<evidence type="ECO:0008006" key="3">
    <source>
        <dbReference type="Google" id="ProtNLM"/>
    </source>
</evidence>
<dbReference type="EMBL" id="JAGINS010000001">
    <property type="protein sequence ID" value="MBP2362845.1"/>
    <property type="molecule type" value="Genomic_DNA"/>
</dbReference>
<sequence length="64" mass="6308">MTGTRWATASVCPATVVTTCALSENDAGHTGPAASPIASVLVVVAEVCASPAISVIAGTREPQL</sequence>
<gene>
    <name evidence="1" type="ORF">JOF59_005245</name>
</gene>
<evidence type="ECO:0000313" key="2">
    <source>
        <dbReference type="Proteomes" id="UP001519311"/>
    </source>
</evidence>
<reference evidence="1 2" key="1">
    <citation type="submission" date="2021-03" db="EMBL/GenBank/DDBJ databases">
        <title>Sequencing the genomes of 1000 actinobacteria strains.</title>
        <authorList>
            <person name="Klenk H.-P."/>
        </authorList>
    </citation>
    <scope>NUCLEOTIDE SEQUENCE [LARGE SCALE GENOMIC DNA]</scope>
    <source>
        <strain evidence="1 2">DSM 40843</strain>
    </source>
</reference>
<name>A0ABS4VG52_9ACTN</name>
<organism evidence="1 2">
    <name type="scientific">Streptomyces clavifer</name>
    <dbReference type="NCBI Taxonomy" id="68188"/>
    <lineage>
        <taxon>Bacteria</taxon>
        <taxon>Bacillati</taxon>
        <taxon>Actinomycetota</taxon>
        <taxon>Actinomycetes</taxon>
        <taxon>Kitasatosporales</taxon>
        <taxon>Streptomycetaceae</taxon>
        <taxon>Streptomyces</taxon>
    </lineage>
</organism>
<comment type="caution">
    <text evidence="1">The sequence shown here is derived from an EMBL/GenBank/DDBJ whole genome shotgun (WGS) entry which is preliminary data.</text>
</comment>
<evidence type="ECO:0000313" key="1">
    <source>
        <dbReference type="EMBL" id="MBP2362845.1"/>
    </source>
</evidence>
<protein>
    <recommendedName>
        <fullName evidence="3">Secreted protein</fullName>
    </recommendedName>
</protein>
<dbReference type="Proteomes" id="UP001519311">
    <property type="component" value="Unassembled WGS sequence"/>
</dbReference>
<proteinExistence type="predicted"/>
<dbReference type="RefSeq" id="WP_209470993.1">
    <property type="nucleotide sequence ID" value="NZ_BMWJ01000005.1"/>
</dbReference>
<accession>A0ABS4VG52</accession>
<keyword evidence="2" id="KW-1185">Reference proteome</keyword>